<dbReference type="NCBIfam" id="TIGR03980">
    <property type="entry name" value="prismane_assoc"/>
    <property type="match status" value="1"/>
</dbReference>
<dbReference type="EMBL" id="QGGV01000015">
    <property type="protein sequence ID" value="PWK52754.1"/>
    <property type="molecule type" value="Genomic_DNA"/>
</dbReference>
<dbReference type="RefSeq" id="WP_109761165.1">
    <property type="nucleotide sequence ID" value="NZ_CP034588.1"/>
</dbReference>
<dbReference type="InterPro" id="IPR038062">
    <property type="entry name" value="ScdA-like_N_sf"/>
</dbReference>
<dbReference type="Proteomes" id="UP000245390">
    <property type="component" value="Unassembled WGS sequence"/>
</dbReference>
<protein>
    <submittedName>
        <fullName evidence="1">Hybrid cluster-associated redox disulfide protein</fullName>
    </submittedName>
</protein>
<evidence type="ECO:0000313" key="2">
    <source>
        <dbReference type="Proteomes" id="UP000245390"/>
    </source>
</evidence>
<gene>
    <name evidence="1" type="ORF">C8D95_11531</name>
</gene>
<dbReference type="InterPro" id="IPR023883">
    <property type="entry name" value="CHP03980_redox-disulphide"/>
</dbReference>
<comment type="caution">
    <text evidence="1">The sequence shown here is derived from an EMBL/GenBank/DDBJ whole genome shotgun (WGS) entry which is preliminary data.</text>
</comment>
<dbReference type="KEGG" id="salo:EF888_10905"/>
<proteinExistence type="predicted"/>
<evidence type="ECO:0000313" key="1">
    <source>
        <dbReference type="EMBL" id="PWK52754.1"/>
    </source>
</evidence>
<dbReference type="OrthoDB" id="5397989at2"/>
<dbReference type="Gene3D" id="1.10.3910.10">
    <property type="entry name" value="SP0561-like"/>
    <property type="match status" value="1"/>
</dbReference>
<organism evidence="1 2">
    <name type="scientific">Silicimonas algicola</name>
    <dbReference type="NCBI Taxonomy" id="1826607"/>
    <lineage>
        <taxon>Bacteria</taxon>
        <taxon>Pseudomonadati</taxon>
        <taxon>Pseudomonadota</taxon>
        <taxon>Alphaproteobacteria</taxon>
        <taxon>Rhodobacterales</taxon>
        <taxon>Paracoccaceae</taxon>
    </lineage>
</organism>
<dbReference type="AlphaFoldDB" id="A0A316FVD5"/>
<accession>A0A316FVD5</accession>
<dbReference type="SUPFAM" id="SSF140683">
    <property type="entry name" value="SP0561-like"/>
    <property type="match status" value="1"/>
</dbReference>
<reference evidence="1 2" key="1">
    <citation type="submission" date="2018-05" db="EMBL/GenBank/DDBJ databases">
        <title>Genomic Encyclopedia of Type Strains, Phase IV (KMG-IV): sequencing the most valuable type-strain genomes for metagenomic binning, comparative biology and taxonomic classification.</title>
        <authorList>
            <person name="Goeker M."/>
        </authorList>
    </citation>
    <scope>NUCLEOTIDE SEQUENCE [LARGE SCALE GENOMIC DNA]</scope>
    <source>
        <strain evidence="1 2">DSM 103371</strain>
    </source>
</reference>
<keyword evidence="2" id="KW-1185">Reference proteome</keyword>
<sequence>MARPDFDDPDLPLSVLFAECPEVATVFLDRRMLCPGCPIAPFHTVVDACLEYGLDESEFRAELRRVVVSEGSGRPLETRHS</sequence>
<name>A0A316FVD5_9RHOB</name>